<dbReference type="Proteomes" id="UP001596405">
    <property type="component" value="Unassembled WGS sequence"/>
</dbReference>
<protein>
    <submittedName>
        <fullName evidence="1">Uncharacterized protein</fullName>
    </submittedName>
</protein>
<comment type="caution">
    <text evidence="1">The sequence shown here is derived from an EMBL/GenBank/DDBJ whole genome shotgun (WGS) entry which is preliminary data.</text>
</comment>
<keyword evidence="2" id="KW-1185">Reference proteome</keyword>
<reference evidence="2" key="1">
    <citation type="journal article" date="2019" name="Int. J. Syst. Evol. Microbiol.">
        <title>The Global Catalogue of Microorganisms (GCM) 10K type strain sequencing project: providing services to taxonomists for standard genome sequencing and annotation.</title>
        <authorList>
            <consortium name="The Broad Institute Genomics Platform"/>
            <consortium name="The Broad Institute Genome Sequencing Center for Infectious Disease"/>
            <person name="Wu L."/>
            <person name="Ma J."/>
        </authorList>
    </citation>
    <scope>NUCLEOTIDE SEQUENCE [LARGE SCALE GENOMIC DNA]</scope>
    <source>
        <strain evidence="2">CGMCC 4.7393</strain>
    </source>
</reference>
<evidence type="ECO:0000313" key="2">
    <source>
        <dbReference type="Proteomes" id="UP001596405"/>
    </source>
</evidence>
<gene>
    <name evidence="1" type="ORF">ACFQHR_18195</name>
</gene>
<name>A0ABW2DSW2_9BACT</name>
<accession>A0ABW2DSW2</accession>
<organism evidence="1 2">
    <name type="scientific">Rufibacter roseus</name>
    <dbReference type="NCBI Taxonomy" id="1567108"/>
    <lineage>
        <taxon>Bacteria</taxon>
        <taxon>Pseudomonadati</taxon>
        <taxon>Bacteroidota</taxon>
        <taxon>Cytophagia</taxon>
        <taxon>Cytophagales</taxon>
        <taxon>Hymenobacteraceae</taxon>
        <taxon>Rufibacter</taxon>
    </lineage>
</organism>
<sequence>MMLIFEKQPINIDYLEAEALAMAIYEFIVQAPKRKHVPLEEILSLTPLARLNRRLVSRANSERLKPKPKPFVFKLSPEELLSVRRCIQCQAHELKLQVVLGKIQQKALNFT</sequence>
<dbReference type="EMBL" id="JBHSYQ010000016">
    <property type="protein sequence ID" value="MFC6999573.1"/>
    <property type="molecule type" value="Genomic_DNA"/>
</dbReference>
<dbReference type="RefSeq" id="WP_066621169.1">
    <property type="nucleotide sequence ID" value="NZ_JBHSYQ010000016.1"/>
</dbReference>
<proteinExistence type="predicted"/>
<evidence type="ECO:0000313" key="1">
    <source>
        <dbReference type="EMBL" id="MFC6999573.1"/>
    </source>
</evidence>